<comment type="caution">
    <text evidence="1">The sequence shown here is derived from an EMBL/GenBank/DDBJ whole genome shotgun (WGS) entry which is preliminary data.</text>
</comment>
<accession>A0A8X6J002</accession>
<organism evidence="1 2">
    <name type="scientific">Nephila pilipes</name>
    <name type="common">Giant wood spider</name>
    <name type="synonym">Nephila maculata</name>
    <dbReference type="NCBI Taxonomy" id="299642"/>
    <lineage>
        <taxon>Eukaryota</taxon>
        <taxon>Metazoa</taxon>
        <taxon>Ecdysozoa</taxon>
        <taxon>Arthropoda</taxon>
        <taxon>Chelicerata</taxon>
        <taxon>Arachnida</taxon>
        <taxon>Araneae</taxon>
        <taxon>Araneomorphae</taxon>
        <taxon>Entelegynae</taxon>
        <taxon>Araneoidea</taxon>
        <taxon>Nephilidae</taxon>
        <taxon>Nephila</taxon>
    </lineage>
</organism>
<protein>
    <submittedName>
        <fullName evidence="1">Uncharacterized protein</fullName>
    </submittedName>
</protein>
<sequence>MNWSPEKQEAFDDLKKKNNNNAIVKITKRIVGISYPYRYGYEIELDYKITCNQVLIAVHTQGGSLNEDIIEYAKHLLHRPERKYSSMECEALATV</sequence>
<proteinExistence type="predicted"/>
<evidence type="ECO:0000313" key="2">
    <source>
        <dbReference type="Proteomes" id="UP000887013"/>
    </source>
</evidence>
<gene>
    <name evidence="1" type="ORF">NPIL_72691</name>
</gene>
<dbReference type="Proteomes" id="UP000887013">
    <property type="component" value="Unassembled WGS sequence"/>
</dbReference>
<reference evidence="1" key="1">
    <citation type="submission" date="2020-08" db="EMBL/GenBank/DDBJ databases">
        <title>Multicomponent nature underlies the extraordinary mechanical properties of spider dragline silk.</title>
        <authorList>
            <person name="Kono N."/>
            <person name="Nakamura H."/>
            <person name="Mori M."/>
            <person name="Yoshida Y."/>
            <person name="Ohtoshi R."/>
            <person name="Malay A.D."/>
            <person name="Moran D.A.P."/>
            <person name="Tomita M."/>
            <person name="Numata K."/>
            <person name="Arakawa K."/>
        </authorList>
    </citation>
    <scope>NUCLEOTIDE SEQUENCE</scope>
</reference>
<keyword evidence="2" id="KW-1185">Reference proteome</keyword>
<dbReference type="AlphaFoldDB" id="A0A8X6J002"/>
<dbReference type="EMBL" id="BMAW01094784">
    <property type="protein sequence ID" value="GFS67307.1"/>
    <property type="molecule type" value="Genomic_DNA"/>
</dbReference>
<name>A0A8X6J002_NEPPI</name>
<evidence type="ECO:0000313" key="1">
    <source>
        <dbReference type="EMBL" id="GFS67307.1"/>
    </source>
</evidence>